<feature type="non-terminal residue" evidence="1">
    <location>
        <position position="1"/>
    </location>
</feature>
<evidence type="ECO:0000313" key="1">
    <source>
        <dbReference type="EMBL" id="TFK97209.1"/>
    </source>
</evidence>
<dbReference type="OrthoDB" id="4230923at2759"/>
<name>A0A5C3Q829_9AGAR</name>
<dbReference type="Proteomes" id="UP000305067">
    <property type="component" value="Unassembled WGS sequence"/>
</dbReference>
<dbReference type="AlphaFoldDB" id="A0A5C3Q829"/>
<protein>
    <recommendedName>
        <fullName evidence="3">CCHC-type domain-containing protein</fullName>
    </recommendedName>
</protein>
<keyword evidence="2" id="KW-1185">Reference proteome</keyword>
<reference evidence="1 2" key="1">
    <citation type="journal article" date="2019" name="Nat. Ecol. Evol.">
        <title>Megaphylogeny resolves global patterns of mushroom evolution.</title>
        <authorList>
            <person name="Varga T."/>
            <person name="Krizsan K."/>
            <person name="Foldi C."/>
            <person name="Dima B."/>
            <person name="Sanchez-Garcia M."/>
            <person name="Sanchez-Ramirez S."/>
            <person name="Szollosi G.J."/>
            <person name="Szarkandi J.G."/>
            <person name="Papp V."/>
            <person name="Albert L."/>
            <person name="Andreopoulos W."/>
            <person name="Angelini C."/>
            <person name="Antonin V."/>
            <person name="Barry K.W."/>
            <person name="Bougher N.L."/>
            <person name="Buchanan P."/>
            <person name="Buyck B."/>
            <person name="Bense V."/>
            <person name="Catcheside P."/>
            <person name="Chovatia M."/>
            <person name="Cooper J."/>
            <person name="Damon W."/>
            <person name="Desjardin D."/>
            <person name="Finy P."/>
            <person name="Geml J."/>
            <person name="Haridas S."/>
            <person name="Hughes K."/>
            <person name="Justo A."/>
            <person name="Karasinski D."/>
            <person name="Kautmanova I."/>
            <person name="Kiss B."/>
            <person name="Kocsube S."/>
            <person name="Kotiranta H."/>
            <person name="LaButti K.M."/>
            <person name="Lechner B.E."/>
            <person name="Liimatainen K."/>
            <person name="Lipzen A."/>
            <person name="Lukacs Z."/>
            <person name="Mihaltcheva S."/>
            <person name="Morgado L.N."/>
            <person name="Niskanen T."/>
            <person name="Noordeloos M.E."/>
            <person name="Ohm R.A."/>
            <person name="Ortiz-Santana B."/>
            <person name="Ovrebo C."/>
            <person name="Racz N."/>
            <person name="Riley R."/>
            <person name="Savchenko A."/>
            <person name="Shiryaev A."/>
            <person name="Soop K."/>
            <person name="Spirin V."/>
            <person name="Szebenyi C."/>
            <person name="Tomsovsky M."/>
            <person name="Tulloss R.E."/>
            <person name="Uehling J."/>
            <person name="Grigoriev I.V."/>
            <person name="Vagvolgyi C."/>
            <person name="Papp T."/>
            <person name="Martin F.M."/>
            <person name="Miettinen O."/>
            <person name="Hibbett D.S."/>
            <person name="Nagy L.G."/>
        </authorList>
    </citation>
    <scope>NUCLEOTIDE SEQUENCE [LARGE SCALE GENOMIC DNA]</scope>
    <source>
        <strain evidence="1 2">CBS 309.79</strain>
    </source>
</reference>
<evidence type="ECO:0008006" key="3">
    <source>
        <dbReference type="Google" id="ProtNLM"/>
    </source>
</evidence>
<evidence type="ECO:0000313" key="2">
    <source>
        <dbReference type="Proteomes" id="UP000305067"/>
    </source>
</evidence>
<accession>A0A5C3Q829</accession>
<dbReference type="STRING" id="1884261.A0A5C3Q829"/>
<dbReference type="EMBL" id="ML178849">
    <property type="protein sequence ID" value="TFK97209.1"/>
    <property type="molecule type" value="Genomic_DNA"/>
</dbReference>
<organism evidence="1 2">
    <name type="scientific">Pterulicium gracile</name>
    <dbReference type="NCBI Taxonomy" id="1884261"/>
    <lineage>
        <taxon>Eukaryota</taxon>
        <taxon>Fungi</taxon>
        <taxon>Dikarya</taxon>
        <taxon>Basidiomycota</taxon>
        <taxon>Agaricomycotina</taxon>
        <taxon>Agaricomycetes</taxon>
        <taxon>Agaricomycetidae</taxon>
        <taxon>Agaricales</taxon>
        <taxon>Pleurotineae</taxon>
        <taxon>Pterulaceae</taxon>
        <taxon>Pterulicium</taxon>
    </lineage>
</organism>
<gene>
    <name evidence="1" type="ORF">BDV98DRAFT_471256</name>
</gene>
<proteinExistence type="predicted"/>
<feature type="non-terminal residue" evidence="1">
    <location>
        <position position="163"/>
    </location>
</feature>
<sequence>AVVKLKTFTLLVKFAPTHYRVTDDSAFTDHSEAELINSIPTGSILKTQWVKRPERRSPHQQSAHLLVTFIDADAANVILQRGSMVICSKSCPAEKDLSEPLRCLRCQKYGHMPKTCQRQHGVSTCGRCGEGHDIKECENPDKRCCVSCASDEHSSNDRACPSF</sequence>